<comment type="caution">
    <text evidence="2">The sequence shown here is derived from an EMBL/GenBank/DDBJ whole genome shotgun (WGS) entry which is preliminary data.</text>
</comment>
<feature type="compositionally biased region" description="Low complexity" evidence="1">
    <location>
        <begin position="101"/>
        <end position="110"/>
    </location>
</feature>
<accession>A0A7J0DGT7</accession>
<sequence length="422" mass="46084">MLKEMKLPFSAEDLLHVYTVVRSKRESGTFLEGLGMIVSTRSRGIMVACSTSKECRDAIQAVNNMQTSRSVADILVSESSRAELDMNPHRAQVWEEGVTLSSSSYTSSESSDSEEEGEEAISQLMVNRRRNRAPPLAKPELAREVEIAHSFREGYDTNVSSGKVNMGRFRTLGPKEVCLSCRPSCNSCSPHQPMSLLAPDLVLALAAQAGIESSSLEAPLKCKGKELAAAPSKKSKKKMGGTSSAYFPSSSVNAELCKPEFSRSELVSRFSRAKQVTMADSAKNHETSLALARAVMLPKDVANLAEEDSEEIRDLLMIQQVQRATAISEQMKEQSAGIKKSKQKINSLEKQAKLDSEVAEKARLELVVAVQERSLNTPNLEGGSLTVESMDPPQAYSPLVLPGFNEEEILEEEADKDPEKGP</sequence>
<feature type="region of interest" description="Disordered" evidence="1">
    <location>
        <begin position="96"/>
        <end position="130"/>
    </location>
</feature>
<feature type="region of interest" description="Disordered" evidence="1">
    <location>
        <begin position="229"/>
        <end position="248"/>
    </location>
</feature>
<dbReference type="AlphaFoldDB" id="A0A7J0DGT7"/>
<proteinExistence type="predicted"/>
<dbReference type="Proteomes" id="UP000585474">
    <property type="component" value="Unassembled WGS sequence"/>
</dbReference>
<evidence type="ECO:0000313" key="2">
    <source>
        <dbReference type="EMBL" id="GFS33848.1"/>
    </source>
</evidence>
<evidence type="ECO:0000313" key="3">
    <source>
        <dbReference type="Proteomes" id="UP000585474"/>
    </source>
</evidence>
<feature type="region of interest" description="Disordered" evidence="1">
    <location>
        <begin position="377"/>
        <end position="399"/>
    </location>
</feature>
<keyword evidence="3" id="KW-1185">Reference proteome</keyword>
<protein>
    <submittedName>
        <fullName evidence="2">Uncharacterized protein</fullName>
    </submittedName>
</protein>
<reference evidence="3" key="1">
    <citation type="submission" date="2019-07" db="EMBL/GenBank/DDBJ databases">
        <title>De Novo Assembly of kiwifruit Actinidia rufa.</title>
        <authorList>
            <person name="Sugita-Konishi S."/>
            <person name="Sato K."/>
            <person name="Mori E."/>
            <person name="Abe Y."/>
            <person name="Kisaki G."/>
            <person name="Hamano K."/>
            <person name="Suezawa K."/>
            <person name="Otani M."/>
            <person name="Fukuda T."/>
            <person name="Manabe T."/>
            <person name="Gomi K."/>
            <person name="Tabuchi M."/>
            <person name="Akimitsu K."/>
            <person name="Kataoka I."/>
        </authorList>
    </citation>
    <scope>NUCLEOTIDE SEQUENCE [LARGE SCALE GENOMIC DNA]</scope>
    <source>
        <strain evidence="3">cv. Fuchu</strain>
    </source>
</reference>
<organism evidence="2 3">
    <name type="scientific">Actinidia rufa</name>
    <dbReference type="NCBI Taxonomy" id="165716"/>
    <lineage>
        <taxon>Eukaryota</taxon>
        <taxon>Viridiplantae</taxon>
        <taxon>Streptophyta</taxon>
        <taxon>Embryophyta</taxon>
        <taxon>Tracheophyta</taxon>
        <taxon>Spermatophyta</taxon>
        <taxon>Magnoliopsida</taxon>
        <taxon>eudicotyledons</taxon>
        <taxon>Gunneridae</taxon>
        <taxon>Pentapetalae</taxon>
        <taxon>asterids</taxon>
        <taxon>Ericales</taxon>
        <taxon>Actinidiaceae</taxon>
        <taxon>Actinidia</taxon>
    </lineage>
</organism>
<evidence type="ECO:0000256" key="1">
    <source>
        <dbReference type="SAM" id="MobiDB-lite"/>
    </source>
</evidence>
<gene>
    <name evidence="2" type="ORF">Acr_00g0030830</name>
</gene>
<name>A0A7J0DGT7_9ERIC</name>
<dbReference type="EMBL" id="BJWL01000200">
    <property type="protein sequence ID" value="GFS33848.1"/>
    <property type="molecule type" value="Genomic_DNA"/>
</dbReference>